<comment type="subunit">
    <text evidence="4">Homohexamer; trimer of dimers.</text>
</comment>
<dbReference type="Pfam" id="PF13530">
    <property type="entry name" value="SCP2_2"/>
    <property type="match status" value="1"/>
</dbReference>
<dbReference type="OrthoDB" id="8399956at2"/>
<reference evidence="8 9" key="1">
    <citation type="submission" date="2018-09" db="EMBL/GenBank/DDBJ databases">
        <title>Streptomyces sp. nov. DS1-2, an endophytic actinomycete isolated from roots of Dendrobium scabrilingue.</title>
        <authorList>
            <person name="Kuncharoen N."/>
            <person name="Kudo T."/>
            <person name="Ohkuma M."/>
            <person name="Yuki M."/>
            <person name="Tanasupawat S."/>
        </authorList>
    </citation>
    <scope>NUCLEOTIDE SEQUENCE [LARGE SCALE GENOMIC DNA]</scope>
    <source>
        <strain evidence="6 9">AZ1-7</strain>
        <strain evidence="7 8">DS1-2</strain>
    </source>
</reference>
<dbReference type="EMBL" id="RBDX01000004">
    <property type="protein sequence ID" value="RKN11050.1"/>
    <property type="molecule type" value="Genomic_DNA"/>
</dbReference>
<evidence type="ECO:0000313" key="8">
    <source>
        <dbReference type="Proteomes" id="UP000268652"/>
    </source>
</evidence>
<accession>A0A3A9WE55</accession>
<name>A0A3A9WE55_9ACTN</name>
<organism evidence="6 9">
    <name type="scientific">Streptomyces radicis</name>
    <dbReference type="NCBI Taxonomy" id="1750517"/>
    <lineage>
        <taxon>Bacteria</taxon>
        <taxon>Bacillati</taxon>
        <taxon>Actinomycetota</taxon>
        <taxon>Actinomycetes</taxon>
        <taxon>Kitasatosporales</taxon>
        <taxon>Streptomycetaceae</taxon>
        <taxon>Streptomyces</taxon>
    </lineage>
</organism>
<feature type="binding site" evidence="4">
    <location>
        <begin position="82"/>
        <end position="84"/>
    </location>
    <ligand>
        <name>acetyl-CoA</name>
        <dbReference type="ChEBI" id="CHEBI:57288"/>
    </ligand>
</feature>
<protein>
    <submittedName>
        <fullName evidence="6">GNAT family N-acetyltransferase</fullName>
    </submittedName>
</protein>
<dbReference type="PANTHER" id="PTHR37817:SF1">
    <property type="entry name" value="N-ACETYLTRANSFERASE EIS"/>
    <property type="match status" value="1"/>
</dbReference>
<dbReference type="PANTHER" id="PTHR37817">
    <property type="entry name" value="N-ACETYLTRANSFERASE EIS"/>
    <property type="match status" value="1"/>
</dbReference>
<dbReference type="Proteomes" id="UP000275024">
    <property type="component" value="Unassembled WGS sequence"/>
</dbReference>
<dbReference type="EMBL" id="RBDY01000004">
    <property type="protein sequence ID" value="RKN25313.1"/>
    <property type="molecule type" value="Genomic_DNA"/>
</dbReference>
<evidence type="ECO:0000313" key="9">
    <source>
        <dbReference type="Proteomes" id="UP000275024"/>
    </source>
</evidence>
<dbReference type="InterPro" id="IPR041380">
    <property type="entry name" value="Acetyltransf_17"/>
</dbReference>
<dbReference type="GO" id="GO:0034069">
    <property type="term" value="F:aminoglycoside N-acetyltransferase activity"/>
    <property type="evidence" value="ECO:0007669"/>
    <property type="project" value="TreeGrafter"/>
</dbReference>
<feature type="active site" description="Proton acceptor; via carboxylate" evidence="4">
    <location>
        <position position="409"/>
    </location>
</feature>
<evidence type="ECO:0000256" key="1">
    <source>
        <dbReference type="ARBA" id="ARBA00009213"/>
    </source>
</evidence>
<feature type="binding site" evidence="4">
    <location>
        <begin position="90"/>
        <end position="95"/>
    </location>
    <ligand>
        <name>acetyl-CoA</name>
        <dbReference type="ChEBI" id="CHEBI:57288"/>
    </ligand>
</feature>
<dbReference type="InterPro" id="IPR016181">
    <property type="entry name" value="Acyl_CoA_acyltransferase"/>
</dbReference>
<keyword evidence="2 4" id="KW-0808">Transferase</keyword>
<evidence type="ECO:0000259" key="5">
    <source>
        <dbReference type="PROSITE" id="PS51186"/>
    </source>
</evidence>
<comment type="similarity">
    <text evidence="1 4">Belongs to the acetyltransferase Eis family.</text>
</comment>
<dbReference type="RefSeq" id="WP_120696317.1">
    <property type="nucleotide sequence ID" value="NZ_RBDX01000004.1"/>
</dbReference>
<gene>
    <name evidence="7" type="ORF">D7318_08880</name>
    <name evidence="6" type="ORF">D7319_08025</name>
</gene>
<evidence type="ECO:0000313" key="7">
    <source>
        <dbReference type="EMBL" id="RKN25313.1"/>
    </source>
</evidence>
<evidence type="ECO:0000256" key="4">
    <source>
        <dbReference type="HAMAP-Rule" id="MF_01812"/>
    </source>
</evidence>
<dbReference type="SUPFAM" id="SSF55718">
    <property type="entry name" value="SCP-like"/>
    <property type="match status" value="1"/>
</dbReference>
<dbReference type="NCBIfam" id="NF002367">
    <property type="entry name" value="PRK01346.1-4"/>
    <property type="match status" value="1"/>
</dbReference>
<comment type="caution">
    <text evidence="6">The sequence shown here is derived from an EMBL/GenBank/DDBJ whole genome shotgun (WGS) entry which is preliminary data.</text>
</comment>
<sequence length="409" mass="43623">MTTELRTVSKDELDAWYTALEWAFGGLKESADERRLWHELVDLDRSLGVWDGDRVVGSLGTFALGVSVPGGAVVPAAGITMVHVASTHRRRGLLRRMMRRALDDYREAGEPLALLTASEPDIYGRFGFGAATRRLSATVDSTRVRVNAPAGTDDIALSVADPVAAAPRCEELYARLVPRRPGMLERRPGWERLPLLDPPGEREGASARRCLLAERDGELVGYARFALRPAFRAAGPEGAVVVHDLEAATPAAYAALLRQLMEMDLMSTVVLRDLPVDAPLLHLVSDVRRCDLRLQDRLYARPLDVGAALAARSYATELDVVIDVADDVCPGNTGRWRLSGGPGGAVCARTGDAADLALPVRVLGAACLGGASLTALAGAGLVVEERAGALAAASVAFTSPVAPWLPHTF</sequence>
<dbReference type="AlphaFoldDB" id="A0A3A9WE55"/>
<dbReference type="Pfam" id="PF17668">
    <property type="entry name" value="Acetyltransf_17"/>
    <property type="match status" value="1"/>
</dbReference>
<dbReference type="Gene3D" id="3.30.1050.10">
    <property type="entry name" value="SCP2 sterol-binding domain"/>
    <property type="match status" value="1"/>
</dbReference>
<evidence type="ECO:0000256" key="3">
    <source>
        <dbReference type="ARBA" id="ARBA00023315"/>
    </source>
</evidence>
<dbReference type="HAMAP" id="MF_01812">
    <property type="entry name" value="Eis"/>
    <property type="match status" value="1"/>
</dbReference>
<keyword evidence="8" id="KW-1185">Reference proteome</keyword>
<dbReference type="SUPFAM" id="SSF55729">
    <property type="entry name" value="Acyl-CoA N-acyltransferases (Nat)"/>
    <property type="match status" value="1"/>
</dbReference>
<evidence type="ECO:0000256" key="2">
    <source>
        <dbReference type="ARBA" id="ARBA00022679"/>
    </source>
</evidence>
<dbReference type="PROSITE" id="PS51186">
    <property type="entry name" value="GNAT"/>
    <property type="match status" value="1"/>
</dbReference>
<feature type="binding site" evidence="4">
    <location>
        <begin position="118"/>
        <end position="119"/>
    </location>
    <ligand>
        <name>acetyl-CoA</name>
        <dbReference type="ChEBI" id="CHEBI:57288"/>
    </ligand>
</feature>
<dbReference type="Gene3D" id="3.40.630.30">
    <property type="match status" value="2"/>
</dbReference>
<keyword evidence="3 4" id="KW-0012">Acyltransferase</keyword>
<evidence type="ECO:0000313" key="6">
    <source>
        <dbReference type="EMBL" id="RKN11050.1"/>
    </source>
</evidence>
<dbReference type="GO" id="GO:0030649">
    <property type="term" value="P:aminoglycoside antibiotic catabolic process"/>
    <property type="evidence" value="ECO:0007669"/>
    <property type="project" value="TreeGrafter"/>
</dbReference>
<dbReference type="InterPro" id="IPR000182">
    <property type="entry name" value="GNAT_dom"/>
</dbReference>
<feature type="active site" description="Proton donor" evidence="4">
    <location>
        <position position="123"/>
    </location>
</feature>
<feature type="domain" description="N-acetyltransferase" evidence="5">
    <location>
        <begin position="3"/>
        <end position="149"/>
    </location>
</feature>
<dbReference type="InterPro" id="IPR022902">
    <property type="entry name" value="NAcTrfase_Eis"/>
</dbReference>
<dbReference type="Pfam" id="PF13527">
    <property type="entry name" value="Acetyltransf_9"/>
    <property type="match status" value="1"/>
</dbReference>
<proteinExistence type="inferred from homology"/>
<dbReference type="InterPro" id="IPR025559">
    <property type="entry name" value="Eis_dom"/>
</dbReference>
<dbReference type="InterPro" id="IPR051554">
    <property type="entry name" value="Acetyltransferase_Eis"/>
</dbReference>
<dbReference type="Proteomes" id="UP000268652">
    <property type="component" value="Unassembled WGS sequence"/>
</dbReference>
<dbReference type="InterPro" id="IPR036527">
    <property type="entry name" value="SCP2_sterol-bd_dom_sf"/>
</dbReference>